<dbReference type="Gene3D" id="4.10.240.10">
    <property type="entry name" value="Zn(2)-C6 fungal-type DNA-binding domain"/>
    <property type="match status" value="1"/>
</dbReference>
<accession>A0ABR4DH21</accession>
<dbReference type="RefSeq" id="XP_070867616.1">
    <property type="nucleotide sequence ID" value="XM_071010149.1"/>
</dbReference>
<feature type="region of interest" description="Disordered" evidence="3">
    <location>
        <begin position="579"/>
        <end position="674"/>
    </location>
</feature>
<comment type="caution">
    <text evidence="5">The sequence shown here is derived from an EMBL/GenBank/DDBJ whole genome shotgun (WGS) entry which is preliminary data.</text>
</comment>
<sequence length="727" mass="79203">MTTTAVKRACDACHRRKVKCDGIAPCRNCSASQLACTYNAIPQKKGPKGSRAKVINELKETQRQSSLTAKLHAGLNGAGPSISLAPTPRLLSKEMLNACINFFFDHMYPTMPILERQRLEQDVMYMEQNLETYCLVTSLCALVCLQPGMVLPSASVHDPFSPDMMFGGNIMTSTLLMEETLRVRKGYDYAANPTPNTLCTSYFLFAVHNGLEMHDKAWFHLREATTLAYLARMHEEQAYLQYDSNDSIDASRRRRLYWLLFVTERACALQHRRPLTLPATINLPQAQDHHADPFVRNGTQSLRLVGLFRGFNEALLPLWNKARAECSDTYIATLEKQLQEVLPPYLNDNQAQLAEMSMNQQWLKHKAWSLGVANGNITNPEAQYADPINELLRMASQLPGNLGLHGLTLCEHLFNVANALADILSVLPAPRTPFTPGPQDQLRKILNVVTLLRNGDHRFLPLLLSRVASALPKLASPMLENAPEAAPAPACNMDIFDGFGASTMYPPGGVYSSGDFDSKFAVPRFNDMTATPDSRSPSGPPTGGNDVSSPFGSSPSIMSPGIELQHGLSAEFTSMPEMVMSPLSHAPPPALGTPGGMNQQPPHTPVSTFPSSNPHMQGLNSNGANSAPNMNLAPQMHLNQGLGAGGMNGGLAQQAAPGNGNLMSRAAPQQQQRSASFAAMGNLPQIRTVGDFHALQRASTDMSHPLSAMAISPIAPEHHLDFNTLAR</sequence>
<dbReference type="PANTHER" id="PTHR31668">
    <property type="entry name" value="GLUCOSE TRANSPORT TRANSCRIPTION REGULATOR RGT1-RELATED-RELATED"/>
    <property type="match status" value="1"/>
</dbReference>
<dbReference type="PROSITE" id="PS00463">
    <property type="entry name" value="ZN2_CY6_FUNGAL_1"/>
    <property type="match status" value="1"/>
</dbReference>
<reference evidence="5 6" key="1">
    <citation type="journal article" date="2024" name="Commun. Biol.">
        <title>Comparative genomic analysis of thermophilic fungi reveals convergent evolutionary adaptations and gene losses.</title>
        <authorList>
            <person name="Steindorff A.S."/>
            <person name="Aguilar-Pontes M.V."/>
            <person name="Robinson A.J."/>
            <person name="Andreopoulos B."/>
            <person name="LaButti K."/>
            <person name="Kuo A."/>
            <person name="Mondo S."/>
            <person name="Riley R."/>
            <person name="Otillar R."/>
            <person name="Haridas S."/>
            <person name="Lipzen A."/>
            <person name="Grimwood J."/>
            <person name="Schmutz J."/>
            <person name="Clum A."/>
            <person name="Reid I.D."/>
            <person name="Moisan M.C."/>
            <person name="Butler G."/>
            <person name="Nguyen T.T.M."/>
            <person name="Dewar K."/>
            <person name="Conant G."/>
            <person name="Drula E."/>
            <person name="Henrissat B."/>
            <person name="Hansel C."/>
            <person name="Singer S."/>
            <person name="Hutchinson M.I."/>
            <person name="de Vries R.P."/>
            <person name="Natvig D.O."/>
            <person name="Powell A.J."/>
            <person name="Tsang A."/>
            <person name="Grigoriev I.V."/>
        </authorList>
    </citation>
    <scope>NUCLEOTIDE SEQUENCE [LARGE SCALE GENOMIC DNA]</scope>
    <source>
        <strain evidence="5 6">ATCC 22073</strain>
    </source>
</reference>
<dbReference type="PANTHER" id="PTHR31668:SF20">
    <property type="entry name" value="ZN(II)2CYS6 TRANSCRIPTION FACTOR (EUROFUNG)"/>
    <property type="match status" value="1"/>
</dbReference>
<dbReference type="PROSITE" id="PS50048">
    <property type="entry name" value="ZN2_CY6_FUNGAL_2"/>
    <property type="match status" value="1"/>
</dbReference>
<organism evidence="5 6">
    <name type="scientific">Remersonia thermophila</name>
    <dbReference type="NCBI Taxonomy" id="72144"/>
    <lineage>
        <taxon>Eukaryota</taxon>
        <taxon>Fungi</taxon>
        <taxon>Dikarya</taxon>
        <taxon>Ascomycota</taxon>
        <taxon>Pezizomycotina</taxon>
        <taxon>Sordariomycetes</taxon>
        <taxon>Sordariomycetidae</taxon>
        <taxon>Sordariales</taxon>
        <taxon>Sordariales incertae sedis</taxon>
        <taxon>Remersonia</taxon>
    </lineage>
</organism>
<protein>
    <recommendedName>
        <fullName evidence="4">Zn(2)-C6 fungal-type domain-containing protein</fullName>
    </recommendedName>
</protein>
<keyword evidence="2" id="KW-0539">Nucleus</keyword>
<keyword evidence="6" id="KW-1185">Reference proteome</keyword>
<dbReference type="GeneID" id="98124793"/>
<evidence type="ECO:0000256" key="3">
    <source>
        <dbReference type="SAM" id="MobiDB-lite"/>
    </source>
</evidence>
<dbReference type="Pfam" id="PF04082">
    <property type="entry name" value="Fungal_trans"/>
    <property type="match status" value="1"/>
</dbReference>
<feature type="compositionally biased region" description="Low complexity" evidence="3">
    <location>
        <begin position="664"/>
        <end position="674"/>
    </location>
</feature>
<feature type="compositionally biased region" description="Polar residues" evidence="3">
    <location>
        <begin position="596"/>
        <end position="629"/>
    </location>
</feature>
<evidence type="ECO:0000256" key="2">
    <source>
        <dbReference type="ARBA" id="ARBA00023242"/>
    </source>
</evidence>
<dbReference type="Pfam" id="PF00172">
    <property type="entry name" value="Zn_clus"/>
    <property type="match status" value="1"/>
</dbReference>
<keyword evidence="1" id="KW-0479">Metal-binding</keyword>
<dbReference type="CDD" id="cd12148">
    <property type="entry name" value="fungal_TF_MHR"/>
    <property type="match status" value="1"/>
</dbReference>
<dbReference type="CDD" id="cd00067">
    <property type="entry name" value="GAL4"/>
    <property type="match status" value="1"/>
</dbReference>
<dbReference type="SUPFAM" id="SSF57701">
    <property type="entry name" value="Zn2/Cys6 DNA-binding domain"/>
    <property type="match status" value="1"/>
</dbReference>
<proteinExistence type="predicted"/>
<name>A0ABR4DH21_9PEZI</name>
<feature type="compositionally biased region" description="Polar residues" evidence="3">
    <location>
        <begin position="528"/>
        <end position="537"/>
    </location>
</feature>
<dbReference type="InterPro" id="IPR001138">
    <property type="entry name" value="Zn2Cys6_DnaBD"/>
</dbReference>
<dbReference type="Proteomes" id="UP001600064">
    <property type="component" value="Unassembled WGS sequence"/>
</dbReference>
<evidence type="ECO:0000256" key="1">
    <source>
        <dbReference type="ARBA" id="ARBA00022723"/>
    </source>
</evidence>
<evidence type="ECO:0000313" key="5">
    <source>
        <dbReference type="EMBL" id="KAL2268892.1"/>
    </source>
</evidence>
<evidence type="ECO:0000259" key="4">
    <source>
        <dbReference type="PROSITE" id="PS50048"/>
    </source>
</evidence>
<gene>
    <name evidence="5" type="ORF">VTJ83DRAFT_3738</name>
</gene>
<dbReference type="EMBL" id="JAZGUE010000003">
    <property type="protein sequence ID" value="KAL2268892.1"/>
    <property type="molecule type" value="Genomic_DNA"/>
</dbReference>
<dbReference type="InterPro" id="IPR050797">
    <property type="entry name" value="Carb_Metab_Trans_Reg"/>
</dbReference>
<evidence type="ECO:0000313" key="6">
    <source>
        <dbReference type="Proteomes" id="UP001600064"/>
    </source>
</evidence>
<feature type="domain" description="Zn(2)-C6 fungal-type" evidence="4">
    <location>
        <begin position="9"/>
        <end position="38"/>
    </location>
</feature>
<feature type="region of interest" description="Disordered" evidence="3">
    <location>
        <begin position="526"/>
        <end position="561"/>
    </location>
</feature>
<dbReference type="InterPro" id="IPR007219">
    <property type="entry name" value="XnlR_reg_dom"/>
</dbReference>
<dbReference type="SMART" id="SM00066">
    <property type="entry name" value="GAL4"/>
    <property type="match status" value="1"/>
</dbReference>
<feature type="compositionally biased region" description="Low complexity" evidence="3">
    <location>
        <begin position="548"/>
        <end position="561"/>
    </location>
</feature>
<dbReference type="SMART" id="SM00906">
    <property type="entry name" value="Fungal_trans"/>
    <property type="match status" value="1"/>
</dbReference>
<dbReference type="InterPro" id="IPR036864">
    <property type="entry name" value="Zn2-C6_fun-type_DNA-bd_sf"/>
</dbReference>